<accession>A0ABU8ELD4</accession>
<dbReference type="InterPro" id="IPR001387">
    <property type="entry name" value="Cro/C1-type_HTH"/>
</dbReference>
<dbReference type="InterPro" id="IPR010982">
    <property type="entry name" value="Lambda_DNA-bd_dom_sf"/>
</dbReference>
<dbReference type="InterPro" id="IPR053163">
    <property type="entry name" value="HTH-type_regulator_Rgg"/>
</dbReference>
<feature type="domain" description="HTH cro/C1-type" evidence="1">
    <location>
        <begin position="8"/>
        <end position="61"/>
    </location>
</feature>
<dbReference type="PANTHER" id="PTHR37038">
    <property type="entry name" value="TRANSCRIPTIONAL REGULATOR-RELATED"/>
    <property type="match status" value="1"/>
</dbReference>
<dbReference type="SUPFAM" id="SSF48452">
    <property type="entry name" value="TPR-like"/>
    <property type="match status" value="2"/>
</dbReference>
<organism evidence="2 3">
    <name type="scientific">Exiguobacterium indicum</name>
    <dbReference type="NCBI Taxonomy" id="296995"/>
    <lineage>
        <taxon>Bacteria</taxon>
        <taxon>Bacillati</taxon>
        <taxon>Bacillota</taxon>
        <taxon>Bacilli</taxon>
        <taxon>Bacillales</taxon>
        <taxon>Bacillales Family XII. Incertae Sedis</taxon>
        <taxon>Exiguobacterium</taxon>
    </lineage>
</organism>
<dbReference type="InterPro" id="IPR011990">
    <property type="entry name" value="TPR-like_helical_dom_sf"/>
</dbReference>
<sequence>MSGIGQTLKEIRKKQRMTQSELADGIVNRSYISQIEKDLVQPSFKTMNLLAKRLDVDISMFYENLELRALSGSEIKNQIKNAKYQLESNNLTLLENTIRDLLNTSDEGFSKLSPGDQTDYYYVLSSYHFNRGDVEKTLEYAEKGILLAQQHAQEKVEIDFLIRIAKVYVDKNEYHVALDYLNKANELILSGRMMDQVKVDVLLNMGICHGRIGEYYSGIRLCEEALHINRLSQSSHKSGELFMTLGICYRNVNDLTSSKNYYEKAMKYFDLFDQQYNKAGILINLAILAREEGEFDACITMIQDARRIFEKLDDAYQCLNCDVELFKTHVVLPSTPSLKEEFEALDSLIPASYESLKRDLHTAMLHHHLSEKDYKNALLFLTDSINIEDKSLYLAQIFYHLDMWEESSSSFMDHYVRNTAKNLVS</sequence>
<dbReference type="Pfam" id="PF13181">
    <property type="entry name" value="TPR_8"/>
    <property type="match status" value="1"/>
</dbReference>
<dbReference type="Pfam" id="PF01381">
    <property type="entry name" value="HTH_3"/>
    <property type="match status" value="1"/>
</dbReference>
<keyword evidence="3" id="KW-1185">Reference proteome</keyword>
<gene>
    <name evidence="2" type="ORF">SZL87_14970</name>
</gene>
<name>A0ABU8ELD4_9BACL</name>
<evidence type="ECO:0000259" key="1">
    <source>
        <dbReference type="PROSITE" id="PS50943"/>
    </source>
</evidence>
<dbReference type="Proteomes" id="UP001387110">
    <property type="component" value="Unassembled WGS sequence"/>
</dbReference>
<dbReference type="RefSeq" id="WP_336449591.1">
    <property type="nucleotide sequence ID" value="NZ_JBAWKY010000006.1"/>
</dbReference>
<reference evidence="2 3" key="1">
    <citation type="submission" date="2023-12" db="EMBL/GenBank/DDBJ databases">
        <authorList>
            <person name="Easwaran N."/>
            <person name="Lazarus H.P.S."/>
        </authorList>
    </citation>
    <scope>NUCLEOTIDE SEQUENCE [LARGE SCALE GENOMIC DNA]</scope>
    <source>
        <strain evidence="2 3">VIT-2023</strain>
    </source>
</reference>
<proteinExistence type="predicted"/>
<dbReference type="SUPFAM" id="SSF47413">
    <property type="entry name" value="lambda repressor-like DNA-binding domains"/>
    <property type="match status" value="1"/>
</dbReference>
<dbReference type="SMART" id="SM00530">
    <property type="entry name" value="HTH_XRE"/>
    <property type="match status" value="1"/>
</dbReference>
<dbReference type="PANTHER" id="PTHR37038:SF14">
    <property type="entry name" value="TRANSCRIPTIONAL ACTIVATOR"/>
    <property type="match status" value="1"/>
</dbReference>
<evidence type="ECO:0000313" key="2">
    <source>
        <dbReference type="EMBL" id="MEI4463726.1"/>
    </source>
</evidence>
<dbReference type="PROSITE" id="PS50943">
    <property type="entry name" value="HTH_CROC1"/>
    <property type="match status" value="1"/>
</dbReference>
<dbReference type="EMBL" id="JBAWKY010000006">
    <property type="protein sequence ID" value="MEI4463726.1"/>
    <property type="molecule type" value="Genomic_DNA"/>
</dbReference>
<dbReference type="Gene3D" id="1.25.40.10">
    <property type="entry name" value="Tetratricopeptide repeat domain"/>
    <property type="match status" value="1"/>
</dbReference>
<evidence type="ECO:0000313" key="3">
    <source>
        <dbReference type="Proteomes" id="UP001387110"/>
    </source>
</evidence>
<protein>
    <submittedName>
        <fullName evidence="2">Helix-turn-helix transcriptional regulator</fullName>
    </submittedName>
</protein>
<dbReference type="CDD" id="cd00093">
    <property type="entry name" value="HTH_XRE"/>
    <property type="match status" value="1"/>
</dbReference>
<comment type="caution">
    <text evidence="2">The sequence shown here is derived from an EMBL/GenBank/DDBJ whole genome shotgun (WGS) entry which is preliminary data.</text>
</comment>
<dbReference type="InterPro" id="IPR019734">
    <property type="entry name" value="TPR_rpt"/>
</dbReference>
<dbReference type="SMART" id="SM00028">
    <property type="entry name" value="TPR"/>
    <property type="match status" value="4"/>
</dbReference>